<dbReference type="STRING" id="526218.Sterm_2814"/>
<dbReference type="AlphaFoldDB" id="D1AN54"/>
<keyword evidence="2" id="KW-0472">Membrane</keyword>
<reference evidence="4" key="1">
    <citation type="submission" date="2009-09" db="EMBL/GenBank/DDBJ databases">
        <title>The complete chromosome of Sebaldella termitidis ATCC 33386.</title>
        <authorList>
            <consortium name="US DOE Joint Genome Institute (JGI-PGF)"/>
            <person name="Lucas S."/>
            <person name="Copeland A."/>
            <person name="Lapidus A."/>
            <person name="Glavina del Rio T."/>
            <person name="Dalin E."/>
            <person name="Tice H."/>
            <person name="Bruce D."/>
            <person name="Goodwin L."/>
            <person name="Pitluck S."/>
            <person name="Kyrpides N."/>
            <person name="Mavromatis K."/>
            <person name="Ivanova N."/>
            <person name="Mikhailova N."/>
            <person name="Sims D."/>
            <person name="Meincke L."/>
            <person name="Brettin T."/>
            <person name="Detter J.C."/>
            <person name="Han C."/>
            <person name="Larimer F."/>
            <person name="Land M."/>
            <person name="Hauser L."/>
            <person name="Markowitz V."/>
            <person name="Cheng J.F."/>
            <person name="Hugenholtz P."/>
            <person name="Woyke T."/>
            <person name="Wu D."/>
            <person name="Eisen J.A."/>
        </authorList>
    </citation>
    <scope>NUCLEOTIDE SEQUENCE [LARGE SCALE GENOMIC DNA]</scope>
    <source>
        <strain evidence="4">ATCC 33386 / NCTC 11300</strain>
    </source>
</reference>
<keyword evidence="2" id="KW-1133">Transmembrane helix</keyword>
<protein>
    <submittedName>
        <fullName evidence="3">Uncharacterized protein</fullName>
    </submittedName>
</protein>
<dbReference type="HOGENOM" id="CLU_1331170_0_0_0"/>
<feature type="transmembrane region" description="Helical" evidence="2">
    <location>
        <begin position="6"/>
        <end position="25"/>
    </location>
</feature>
<dbReference type="KEGG" id="str:Sterm_2814"/>
<keyword evidence="2" id="KW-0812">Transmembrane</keyword>
<dbReference type="EMBL" id="CP001739">
    <property type="protein sequence ID" value="ACZ09658.1"/>
    <property type="molecule type" value="Genomic_DNA"/>
</dbReference>
<proteinExistence type="predicted"/>
<evidence type="ECO:0000313" key="3">
    <source>
        <dbReference type="EMBL" id="ACZ09658.1"/>
    </source>
</evidence>
<keyword evidence="1" id="KW-0175">Coiled coil</keyword>
<gene>
    <name evidence="3" type="ordered locus">Sterm_2814</name>
</gene>
<organism evidence="3 4">
    <name type="scientific">Sebaldella termitidis (strain ATCC 33386 / NCTC 11300)</name>
    <dbReference type="NCBI Taxonomy" id="526218"/>
    <lineage>
        <taxon>Bacteria</taxon>
        <taxon>Fusobacteriati</taxon>
        <taxon>Fusobacteriota</taxon>
        <taxon>Fusobacteriia</taxon>
        <taxon>Fusobacteriales</taxon>
        <taxon>Leptotrichiaceae</taxon>
        <taxon>Sebaldella</taxon>
    </lineage>
</organism>
<name>D1AN54_SEBTE</name>
<sequence>MTIGVLVKLAAENGILIIIAVVFILQSKKFQDAFLKKIDTIVDKLDRNSRQIKMNDKMNDKQFLKVFNHLDIIDNKLDNNISGMKISLNAVILEELNTLQGGLFEIIDHNHFKENINHLNSKIDNQVNKFKTDLHSKVYQMTQDKRIVDLIDKNINLNEDIKKIFIEEIEKQETNYDFLKNKVENHLKKVRTTLIDVIYKYYESEK</sequence>
<dbReference type="Proteomes" id="UP000000845">
    <property type="component" value="Chromosome"/>
</dbReference>
<dbReference type="RefSeq" id="WP_012862252.1">
    <property type="nucleotide sequence ID" value="NC_013517.1"/>
</dbReference>
<accession>D1AN54</accession>
<evidence type="ECO:0000256" key="2">
    <source>
        <dbReference type="SAM" id="Phobius"/>
    </source>
</evidence>
<feature type="coiled-coil region" evidence="1">
    <location>
        <begin position="162"/>
        <end position="189"/>
    </location>
</feature>
<keyword evidence="4" id="KW-1185">Reference proteome</keyword>
<reference evidence="3 4" key="2">
    <citation type="journal article" date="2010" name="Stand. Genomic Sci.">
        <title>Complete genome sequence of Sebaldella termitidis type strain (NCTC 11300).</title>
        <authorList>
            <person name="Harmon-Smith M."/>
            <person name="Celia L."/>
            <person name="Chertkov O."/>
            <person name="Lapidus A."/>
            <person name="Copeland A."/>
            <person name="Glavina Del Rio T."/>
            <person name="Nolan M."/>
            <person name="Lucas S."/>
            <person name="Tice H."/>
            <person name="Cheng J.F."/>
            <person name="Han C."/>
            <person name="Detter J.C."/>
            <person name="Bruce D."/>
            <person name="Goodwin L."/>
            <person name="Pitluck S."/>
            <person name="Pati A."/>
            <person name="Liolios K."/>
            <person name="Ivanova N."/>
            <person name="Mavromatis K."/>
            <person name="Mikhailova N."/>
            <person name="Chen A."/>
            <person name="Palaniappan K."/>
            <person name="Land M."/>
            <person name="Hauser L."/>
            <person name="Chang Y.J."/>
            <person name="Jeffries C.D."/>
            <person name="Brettin T."/>
            <person name="Goker M."/>
            <person name="Beck B."/>
            <person name="Bristow J."/>
            <person name="Eisen J.A."/>
            <person name="Markowitz V."/>
            <person name="Hugenholtz P."/>
            <person name="Kyrpides N.C."/>
            <person name="Klenk H.P."/>
            <person name="Chen F."/>
        </authorList>
    </citation>
    <scope>NUCLEOTIDE SEQUENCE [LARGE SCALE GENOMIC DNA]</scope>
    <source>
        <strain evidence="4">ATCC 33386 / NCTC 11300</strain>
    </source>
</reference>
<evidence type="ECO:0000313" key="4">
    <source>
        <dbReference type="Proteomes" id="UP000000845"/>
    </source>
</evidence>
<evidence type="ECO:0000256" key="1">
    <source>
        <dbReference type="SAM" id="Coils"/>
    </source>
</evidence>